<gene>
    <name evidence="2" type="ORF">HJG54_02040</name>
</gene>
<dbReference type="EMBL" id="CP053586">
    <property type="protein sequence ID" value="WNZ21766.1"/>
    <property type="molecule type" value="Genomic_DNA"/>
</dbReference>
<dbReference type="Pfam" id="PF11833">
    <property type="entry name" value="CPP1-like"/>
    <property type="match status" value="1"/>
</dbReference>
<feature type="transmembrane region" description="Helical" evidence="1">
    <location>
        <begin position="177"/>
        <end position="196"/>
    </location>
</feature>
<reference evidence="2" key="1">
    <citation type="submission" date="2020-05" db="EMBL/GenBank/DDBJ databases">
        <authorList>
            <person name="Zhu T."/>
            <person name="Keshari N."/>
            <person name="Lu X."/>
        </authorList>
    </citation>
    <scope>NUCLEOTIDE SEQUENCE</scope>
    <source>
        <strain evidence="2">NK1-12</strain>
    </source>
</reference>
<organism evidence="2">
    <name type="scientific">Leptolyngbya sp. NK1-12</name>
    <dbReference type="NCBI Taxonomy" id="2547451"/>
    <lineage>
        <taxon>Bacteria</taxon>
        <taxon>Bacillati</taxon>
        <taxon>Cyanobacteriota</taxon>
        <taxon>Cyanophyceae</taxon>
        <taxon>Leptolyngbyales</taxon>
        <taxon>Leptolyngbyaceae</taxon>
        <taxon>Leptolyngbya group</taxon>
        <taxon>Leptolyngbya</taxon>
    </lineage>
</organism>
<evidence type="ECO:0000256" key="1">
    <source>
        <dbReference type="SAM" id="Phobius"/>
    </source>
</evidence>
<feature type="transmembrane region" description="Helical" evidence="1">
    <location>
        <begin position="105"/>
        <end position="138"/>
    </location>
</feature>
<keyword evidence="1" id="KW-0472">Membrane</keyword>
<sequence>MSDKNPYETLGIDENSPFDEIQATRNRLVQEHAGDRKQLEAIEAAYEAILMDRLRLRQEGKIKVPDRIRFPERLVEPPPDFAPTPPKQTPDWLQRLIDTPSRADILWPAAIFVGTGLLSLSAPPLALALGVGVSLYFLNRKEHKFGRAFLLTLIGLIVGVVLGLQIGQFLLPQLQQISLNLNSFAALVTFFVLWLISSFLR</sequence>
<feature type="transmembrane region" description="Helical" evidence="1">
    <location>
        <begin position="150"/>
        <end position="171"/>
    </location>
</feature>
<dbReference type="RefSeq" id="WP_316433068.1">
    <property type="nucleotide sequence ID" value="NZ_CP053586.1"/>
</dbReference>
<keyword evidence="1" id="KW-1133">Transmembrane helix</keyword>
<accession>A0AA97AGJ2</accession>
<evidence type="ECO:0000313" key="2">
    <source>
        <dbReference type="EMBL" id="WNZ21766.1"/>
    </source>
</evidence>
<dbReference type="PANTHER" id="PTHR33372">
    <property type="match status" value="1"/>
</dbReference>
<dbReference type="AlphaFoldDB" id="A0AA97AGJ2"/>
<name>A0AA97AGJ2_9CYAN</name>
<dbReference type="PANTHER" id="PTHR33372:SF2">
    <property type="entry name" value="PROTEIN CHAPERONE-LIKE PROTEIN OF POR1, CHLOROPLASTIC"/>
    <property type="match status" value="1"/>
</dbReference>
<proteinExistence type="predicted"/>
<keyword evidence="1" id="KW-0812">Transmembrane</keyword>
<protein>
    <submittedName>
        <fullName evidence="2">Molecular chaperone DnaJ</fullName>
    </submittedName>
</protein>
<dbReference type="InterPro" id="IPR021788">
    <property type="entry name" value="CPP1-like"/>
</dbReference>